<keyword evidence="6 8" id="KW-0808">Transferase</keyword>
<reference evidence="11 12" key="1">
    <citation type="submission" date="2019-02" db="EMBL/GenBank/DDBJ databases">
        <title>Hansschlegelia quercus sp. nov., a novel methylotrophic bacterium from buds of oak (Quercus robur L.).</title>
        <authorList>
            <person name="Agafonova N.V."/>
            <person name="Kaparullina E.N."/>
            <person name="Grouzdev D.S."/>
            <person name="Doronina N.V."/>
        </authorList>
    </citation>
    <scope>NUCLEOTIDE SEQUENCE [LARGE SCALE GENOMIC DNA]</scope>
    <source>
        <strain evidence="11 12">Dub</strain>
    </source>
</reference>
<dbReference type="EMBL" id="SIUB01000004">
    <property type="protein sequence ID" value="TBN53372.1"/>
    <property type="molecule type" value="Genomic_DNA"/>
</dbReference>
<keyword evidence="7 8" id="KW-0320">Glycogen biosynthesis</keyword>
<organism evidence="11 12">
    <name type="scientific">Hansschlegelia quercus</name>
    <dbReference type="NCBI Taxonomy" id="2528245"/>
    <lineage>
        <taxon>Bacteria</taxon>
        <taxon>Pseudomonadati</taxon>
        <taxon>Pseudomonadota</taxon>
        <taxon>Alphaproteobacteria</taxon>
        <taxon>Hyphomicrobiales</taxon>
        <taxon>Methylopilaceae</taxon>
        <taxon>Hansschlegelia</taxon>
    </lineage>
</organism>
<dbReference type="GO" id="GO:0005829">
    <property type="term" value="C:cytosol"/>
    <property type="evidence" value="ECO:0007669"/>
    <property type="project" value="TreeGrafter"/>
</dbReference>
<dbReference type="UniPathway" id="UPA00164"/>
<evidence type="ECO:0000313" key="12">
    <source>
        <dbReference type="Proteomes" id="UP000291613"/>
    </source>
</evidence>
<evidence type="ECO:0000256" key="4">
    <source>
        <dbReference type="ARBA" id="ARBA00010281"/>
    </source>
</evidence>
<evidence type="ECO:0000256" key="1">
    <source>
        <dbReference type="ARBA" id="ARBA00001478"/>
    </source>
</evidence>
<dbReference type="AlphaFoldDB" id="A0A4Q9GH69"/>
<dbReference type="NCBIfam" id="NF001899">
    <property type="entry name" value="PRK00654.1-2"/>
    <property type="match status" value="1"/>
</dbReference>
<dbReference type="Pfam" id="PF00534">
    <property type="entry name" value="Glycos_transf_1"/>
    <property type="match status" value="1"/>
</dbReference>
<evidence type="ECO:0000256" key="8">
    <source>
        <dbReference type="HAMAP-Rule" id="MF_00484"/>
    </source>
</evidence>
<dbReference type="CDD" id="cd03791">
    <property type="entry name" value="GT5_Glycogen_synthase_DULL1-like"/>
    <property type="match status" value="1"/>
</dbReference>
<name>A0A4Q9GH69_9HYPH</name>
<keyword evidence="5 8" id="KW-0328">Glycosyltransferase</keyword>
<evidence type="ECO:0000256" key="5">
    <source>
        <dbReference type="ARBA" id="ARBA00022676"/>
    </source>
</evidence>
<evidence type="ECO:0000256" key="6">
    <source>
        <dbReference type="ARBA" id="ARBA00022679"/>
    </source>
</evidence>
<dbReference type="GO" id="GO:0005978">
    <property type="term" value="P:glycogen biosynthetic process"/>
    <property type="evidence" value="ECO:0007669"/>
    <property type="project" value="UniProtKB-UniRule"/>
</dbReference>
<dbReference type="Gene3D" id="3.40.50.2000">
    <property type="entry name" value="Glycogen Phosphorylase B"/>
    <property type="match status" value="2"/>
</dbReference>
<feature type="domain" description="Starch synthase catalytic" evidence="10">
    <location>
        <begin position="5"/>
        <end position="237"/>
    </location>
</feature>
<evidence type="ECO:0000256" key="7">
    <source>
        <dbReference type="ARBA" id="ARBA00023056"/>
    </source>
</evidence>
<comment type="similarity">
    <text evidence="4 8">Belongs to the glycosyltransferase 1 family. Bacterial/plant glycogen synthase subfamily.</text>
</comment>
<protein>
    <recommendedName>
        <fullName evidence="8">Glycogen synthase</fullName>
        <ecNumber evidence="8">2.4.1.21</ecNumber>
    </recommendedName>
    <alternativeName>
        <fullName evidence="8">Starch [bacterial glycogen] synthase</fullName>
    </alternativeName>
</protein>
<dbReference type="InterPro" id="IPR013534">
    <property type="entry name" value="Starch_synth_cat_dom"/>
</dbReference>
<dbReference type="NCBIfam" id="TIGR02095">
    <property type="entry name" value="glgA"/>
    <property type="match status" value="1"/>
</dbReference>
<dbReference type="InterPro" id="IPR011835">
    <property type="entry name" value="GS/SS"/>
</dbReference>
<dbReference type="OrthoDB" id="9808590at2"/>
<dbReference type="GO" id="GO:0009011">
    <property type="term" value="F:alpha-1,4-glucan glucosyltransferase (ADP-glucose donor) activity"/>
    <property type="evidence" value="ECO:0007669"/>
    <property type="project" value="UniProtKB-UniRule"/>
</dbReference>
<comment type="function">
    <text evidence="2 8">Synthesizes alpha-1,4-glucan chains using ADP-glucose.</text>
</comment>
<dbReference type="GO" id="GO:0004373">
    <property type="term" value="F:alpha-1,4-glucan glucosyltransferase (UDP-glucose donor) activity"/>
    <property type="evidence" value="ECO:0007669"/>
    <property type="project" value="InterPro"/>
</dbReference>
<dbReference type="Pfam" id="PF08323">
    <property type="entry name" value="Glyco_transf_5"/>
    <property type="match status" value="1"/>
</dbReference>
<dbReference type="HAMAP" id="MF_00484">
    <property type="entry name" value="Glycogen_synth"/>
    <property type="match status" value="1"/>
</dbReference>
<accession>A0A4Q9GH69</accession>
<evidence type="ECO:0000313" key="11">
    <source>
        <dbReference type="EMBL" id="TBN53372.1"/>
    </source>
</evidence>
<dbReference type="RefSeq" id="WP_131003430.1">
    <property type="nucleotide sequence ID" value="NZ_JBHSZR010000007.1"/>
</dbReference>
<dbReference type="EC" id="2.4.1.21" evidence="8"/>
<feature type="domain" description="Glycosyl transferase family 1" evidence="9">
    <location>
        <begin position="284"/>
        <end position="411"/>
    </location>
</feature>
<dbReference type="SUPFAM" id="SSF53756">
    <property type="entry name" value="UDP-Glycosyltransferase/glycogen phosphorylase"/>
    <property type="match status" value="1"/>
</dbReference>
<comment type="caution">
    <text evidence="11">The sequence shown here is derived from an EMBL/GenBank/DDBJ whole genome shotgun (WGS) entry which is preliminary data.</text>
</comment>
<keyword evidence="12" id="KW-1185">Reference proteome</keyword>
<gene>
    <name evidence="8 11" type="primary">glgA</name>
    <name evidence="11" type="ORF">EYR15_10150</name>
</gene>
<proteinExistence type="inferred from homology"/>
<evidence type="ECO:0000259" key="10">
    <source>
        <dbReference type="Pfam" id="PF08323"/>
    </source>
</evidence>
<dbReference type="InterPro" id="IPR001296">
    <property type="entry name" value="Glyco_trans_1"/>
</dbReference>
<evidence type="ECO:0000256" key="3">
    <source>
        <dbReference type="ARBA" id="ARBA00004964"/>
    </source>
</evidence>
<dbReference type="Proteomes" id="UP000291613">
    <property type="component" value="Unassembled WGS sequence"/>
</dbReference>
<feature type="binding site" evidence="8">
    <location>
        <position position="17"/>
    </location>
    <ligand>
        <name>ADP-alpha-D-glucose</name>
        <dbReference type="ChEBI" id="CHEBI:57498"/>
    </ligand>
</feature>
<dbReference type="PANTHER" id="PTHR45825">
    <property type="entry name" value="GRANULE-BOUND STARCH SYNTHASE 1, CHLOROPLASTIC/AMYLOPLASTIC"/>
    <property type="match status" value="1"/>
</dbReference>
<comment type="catalytic activity">
    <reaction evidence="1 8">
        <text>[(1-&gt;4)-alpha-D-glucosyl](n) + ADP-alpha-D-glucose = [(1-&gt;4)-alpha-D-glucosyl](n+1) + ADP + H(+)</text>
        <dbReference type="Rhea" id="RHEA:18189"/>
        <dbReference type="Rhea" id="RHEA-COMP:9584"/>
        <dbReference type="Rhea" id="RHEA-COMP:9587"/>
        <dbReference type="ChEBI" id="CHEBI:15378"/>
        <dbReference type="ChEBI" id="CHEBI:15444"/>
        <dbReference type="ChEBI" id="CHEBI:57498"/>
        <dbReference type="ChEBI" id="CHEBI:456216"/>
        <dbReference type="EC" id="2.4.1.21"/>
    </reaction>
</comment>
<evidence type="ECO:0000259" key="9">
    <source>
        <dbReference type="Pfam" id="PF00534"/>
    </source>
</evidence>
<dbReference type="PANTHER" id="PTHR45825:SF11">
    <property type="entry name" value="ALPHA AMYLASE DOMAIN-CONTAINING PROTEIN"/>
    <property type="match status" value="1"/>
</dbReference>
<sequence length="480" mass="49472">MPITVLSVASEAYPLIKTGGLADVVGALPGALSAHGVETVTLLPGYPAVMAALNAPSEIADMGDVFGGHARLLRGMAGGLHIVAADAPHLFARAGGPYVDAAGAEWPDNAFRFAALAKAAAQIGGGGSSLPAPQIVHLHDWQPGLAAAYLAYGGGPRPKIVATIHNIAFAGWFPASLAPALGLPSEAMQIDGVEFYGGVGYLKSALYFADRITTVSPTYASEILRPEFGQGFEGLLSARASALSGVLNGIDTEVWNPETDPRLAARFGRADLAPRKTNKLTLAQRFGLEPNGERLLFGVVSRLSDQKGLDLLADAVPTLVGLGASLSLVGAGDPGLERRFGDLAAEHPGRVGCFFGYDEALARLVQGGADALLVPSRFEPCGLTQLCALRYGAIPVVARTGGLADTVIDANPMALAAGVATGIQFSPVALAPLESALRRTAALYANGAAWAQLQRNAMATDVSWGASAETYAALYRDLLA</sequence>
<comment type="pathway">
    <text evidence="3 8">Glycan biosynthesis; glycogen biosynthesis.</text>
</comment>
<evidence type="ECO:0000256" key="2">
    <source>
        <dbReference type="ARBA" id="ARBA00002764"/>
    </source>
</evidence>